<dbReference type="Proteomes" id="UP000221011">
    <property type="component" value="Chromosome"/>
</dbReference>
<dbReference type="Gene3D" id="3.40.50.300">
    <property type="entry name" value="P-loop containing nucleotide triphosphate hydrolases"/>
    <property type="match status" value="1"/>
</dbReference>
<dbReference type="PROSITE" id="PS00211">
    <property type="entry name" value="ABC_TRANSPORTER_1"/>
    <property type="match status" value="1"/>
</dbReference>
<keyword evidence="4" id="KW-1133">Transmembrane helix</keyword>
<dbReference type="GO" id="GO:0034040">
    <property type="term" value="F:ATPase-coupled lipid transmembrane transporter activity"/>
    <property type="evidence" value="ECO:0007669"/>
    <property type="project" value="TreeGrafter"/>
</dbReference>
<feature type="transmembrane region" description="Helical" evidence="4">
    <location>
        <begin position="81"/>
        <end position="103"/>
    </location>
</feature>
<dbReference type="PANTHER" id="PTHR24221">
    <property type="entry name" value="ATP-BINDING CASSETTE SUB-FAMILY B"/>
    <property type="match status" value="1"/>
</dbReference>
<evidence type="ECO:0000259" key="5">
    <source>
        <dbReference type="PROSITE" id="PS50893"/>
    </source>
</evidence>
<evidence type="ECO:0000256" key="2">
    <source>
        <dbReference type="ARBA" id="ARBA00022840"/>
    </source>
</evidence>
<dbReference type="InterPro" id="IPR003439">
    <property type="entry name" value="ABC_transporter-like_ATP-bd"/>
</dbReference>
<dbReference type="PROSITE" id="PS50893">
    <property type="entry name" value="ABC_TRANSPORTER_2"/>
    <property type="match status" value="1"/>
</dbReference>
<dbReference type="InterPro" id="IPR039421">
    <property type="entry name" value="Type_1_exporter"/>
</dbReference>
<feature type="domain" description="ABC transporter" evidence="5">
    <location>
        <begin position="371"/>
        <end position="614"/>
    </location>
</feature>
<keyword evidence="1" id="KW-0547">Nucleotide-binding</keyword>
<gene>
    <name evidence="6" type="ORF">KY5_0271</name>
</gene>
<dbReference type="InterPro" id="IPR027417">
    <property type="entry name" value="P-loop_NTPase"/>
</dbReference>
<accession>A0A291Q0M0</accession>
<dbReference type="AlphaFoldDB" id="A0A291Q0M0"/>
<feature type="transmembrane region" description="Helical" evidence="4">
    <location>
        <begin position="42"/>
        <end position="69"/>
    </location>
</feature>
<evidence type="ECO:0000256" key="4">
    <source>
        <dbReference type="SAM" id="Phobius"/>
    </source>
</evidence>
<feature type="region of interest" description="Disordered" evidence="3">
    <location>
        <begin position="1"/>
        <end position="24"/>
    </location>
</feature>
<dbReference type="SMART" id="SM00382">
    <property type="entry name" value="AAA"/>
    <property type="match status" value="1"/>
</dbReference>
<sequence length="625" mass="65413">MARRPGTRGTRWTRRTGRTGQGRAASPVGALLRLLPRASLPLTAALTALALLDAALAPALMLSVGVLAGRLPGIGAGLGTAAGHGVLTAFAVLCGVYVAGLLAEPAIEVTAGRLGRRVTACTARLVMRGSLRPAGIAALEDPSVADRLTLAQGQGTGMLPVARAVTALPALVSARAAGATSAVLLIGFHWWAPLPLIAAWTVSGIWRDREVRRAVDVQAGSTTELRRAEYLRAVALDGGAAKEIRVFGLSPWLVDRFTRAWLAGVGRVGGNRRGAAVRDVVAGVLLVAAHAAVLVPLAVESGHGEVGVARTTVYLQAVVGTAALGWLGDLQWTLARASAVVPPALEVAALPERDTVVSGALPAAGLPASGIRFEKTAFRYPGGRRPVFDGLDLWLPAGGSLAVVGANGAGKTTLVKLLARLHDPTGGRVTVDGTDLRDLDVSAWRHQLAVVFQDFVRYELPARDNVGFGAVRAPRDDEALARCAHLAGLDPAVAALAHGWDTPLSRRFTDGTDLSGGQWQRLALARALYAVEHGARVLVLDEPTAHLDVRAEAELYERFLDLTRGLTTVLISHRFATVRLADRICYVEGGRVVEQGAHDELIAQDGRYARAFALQSAAYAGGTHA</sequence>
<dbReference type="KEGG" id="sfk:KY5_0271"/>
<dbReference type="PANTHER" id="PTHR24221:SF646">
    <property type="entry name" value="HAEMOLYSIN SECRETION ATP-BINDING PROTEIN"/>
    <property type="match status" value="1"/>
</dbReference>
<evidence type="ECO:0000313" key="6">
    <source>
        <dbReference type="EMBL" id="ATL25289.1"/>
    </source>
</evidence>
<protein>
    <submittedName>
        <fullName evidence="6">Putative ABC transporter ATP-binding protein</fullName>
    </submittedName>
</protein>
<keyword evidence="4" id="KW-0472">Membrane</keyword>
<organism evidence="6 7">
    <name type="scientific">Streptomyces formicae</name>
    <dbReference type="NCBI Taxonomy" id="1616117"/>
    <lineage>
        <taxon>Bacteria</taxon>
        <taxon>Bacillati</taxon>
        <taxon>Actinomycetota</taxon>
        <taxon>Actinomycetes</taxon>
        <taxon>Kitasatosporales</taxon>
        <taxon>Streptomycetaceae</taxon>
        <taxon>Streptomyces</taxon>
    </lineage>
</organism>
<evidence type="ECO:0000256" key="1">
    <source>
        <dbReference type="ARBA" id="ARBA00022741"/>
    </source>
</evidence>
<reference evidence="6 7" key="1">
    <citation type="submission" date="2017-08" db="EMBL/GenBank/DDBJ databases">
        <title>Complete Genome Sequence of Streptomyces formicae KY5, the formicamycin producer.</title>
        <authorList>
            <person name="Holmes N.A."/>
            <person name="Devine R."/>
            <person name="Qin Z."/>
            <person name="Seipke R.F."/>
            <person name="Wilkinson B."/>
            <person name="Hutchings M.I."/>
        </authorList>
    </citation>
    <scope>NUCLEOTIDE SEQUENCE [LARGE SCALE GENOMIC DNA]</scope>
    <source>
        <strain evidence="6 7">KY5</strain>
    </source>
</reference>
<keyword evidence="7" id="KW-1185">Reference proteome</keyword>
<dbReference type="GO" id="GO:0005524">
    <property type="term" value="F:ATP binding"/>
    <property type="evidence" value="ECO:0007669"/>
    <property type="project" value="UniProtKB-KW"/>
</dbReference>
<evidence type="ECO:0000313" key="7">
    <source>
        <dbReference type="Proteomes" id="UP000221011"/>
    </source>
</evidence>
<dbReference type="GO" id="GO:0016887">
    <property type="term" value="F:ATP hydrolysis activity"/>
    <property type="evidence" value="ECO:0007669"/>
    <property type="project" value="InterPro"/>
</dbReference>
<keyword evidence="2 6" id="KW-0067">ATP-binding</keyword>
<evidence type="ECO:0000256" key="3">
    <source>
        <dbReference type="SAM" id="MobiDB-lite"/>
    </source>
</evidence>
<name>A0A291Q0M0_9ACTN</name>
<dbReference type="Pfam" id="PF00005">
    <property type="entry name" value="ABC_tran"/>
    <property type="match status" value="1"/>
</dbReference>
<dbReference type="InterPro" id="IPR017871">
    <property type="entry name" value="ABC_transporter-like_CS"/>
</dbReference>
<proteinExistence type="predicted"/>
<feature type="compositionally biased region" description="Basic residues" evidence="3">
    <location>
        <begin position="1"/>
        <end position="17"/>
    </location>
</feature>
<dbReference type="SUPFAM" id="SSF52540">
    <property type="entry name" value="P-loop containing nucleoside triphosphate hydrolases"/>
    <property type="match status" value="1"/>
</dbReference>
<dbReference type="InterPro" id="IPR003593">
    <property type="entry name" value="AAA+_ATPase"/>
</dbReference>
<dbReference type="EMBL" id="CP022685">
    <property type="protein sequence ID" value="ATL25289.1"/>
    <property type="molecule type" value="Genomic_DNA"/>
</dbReference>
<keyword evidence="4" id="KW-0812">Transmembrane</keyword>